<proteinExistence type="predicted"/>
<evidence type="ECO:0000256" key="2">
    <source>
        <dbReference type="ARBA" id="ARBA00022771"/>
    </source>
</evidence>
<evidence type="ECO:0000259" key="7">
    <source>
        <dbReference type="PROSITE" id="PS50103"/>
    </source>
</evidence>
<dbReference type="InterPro" id="IPR000571">
    <property type="entry name" value="Znf_CCCH"/>
</dbReference>
<dbReference type="Proteomes" id="UP000232323">
    <property type="component" value="Unassembled WGS sequence"/>
</dbReference>
<feature type="domain" description="C3H1-type" evidence="7">
    <location>
        <begin position="172"/>
        <end position="200"/>
    </location>
</feature>
<evidence type="ECO:0000256" key="1">
    <source>
        <dbReference type="ARBA" id="ARBA00022723"/>
    </source>
</evidence>
<evidence type="ECO:0000259" key="6">
    <source>
        <dbReference type="PROSITE" id="PS50089"/>
    </source>
</evidence>
<dbReference type="STRING" id="1157962.A0A250XLG7"/>
<dbReference type="InterPro" id="IPR013083">
    <property type="entry name" value="Znf_RING/FYVE/PHD"/>
</dbReference>
<accession>A0A250XLG7</accession>
<organism evidence="8 9">
    <name type="scientific">Chlamydomonas eustigma</name>
    <dbReference type="NCBI Taxonomy" id="1157962"/>
    <lineage>
        <taxon>Eukaryota</taxon>
        <taxon>Viridiplantae</taxon>
        <taxon>Chlorophyta</taxon>
        <taxon>core chlorophytes</taxon>
        <taxon>Chlorophyceae</taxon>
        <taxon>CS clade</taxon>
        <taxon>Chlamydomonadales</taxon>
        <taxon>Chlamydomonadaceae</taxon>
        <taxon>Chlamydomonas</taxon>
    </lineage>
</organism>
<feature type="domain" description="RING-type" evidence="6">
    <location>
        <begin position="253"/>
        <end position="293"/>
    </location>
</feature>
<sequence length="321" mass="36426">MDAQNKNLQQDTSAVQTTTVVATFAKRKNRGNQNTRKKADADEEDDNDQTAVVKKAKQIRPNTFTTKTERTEDLSGVQYDSNKSIQAGRDTLATAMLETETELDRDARALREKVLKQGGGEVEDDGTYKGMTGYVDYRKGFRREHNVGAEKGTGSHGPLRASMYTRVTARFDYQPDVCKDYKETGFCSYGDSCKFMHDRGDYKSGWELERDWNEEQEKKLEEKMKGWNPDEEDEAEGKTAEEEGDDDGLPFACYTCRRSWEECKTAVITRCKHYFCESCALKNNVKSGKCEVCGQATQGIFNMAHDVLKKLKMMKEKGSVQ</sequence>
<dbReference type="Gene3D" id="4.10.1000.10">
    <property type="entry name" value="Zinc finger, CCCH-type"/>
    <property type="match status" value="1"/>
</dbReference>
<dbReference type="PANTHER" id="PTHR12930:SF0">
    <property type="entry name" value="RING FINGER PROTEIN 113B"/>
    <property type="match status" value="1"/>
</dbReference>
<dbReference type="GO" id="GO:0034247">
    <property type="term" value="P:snoRNA splicing"/>
    <property type="evidence" value="ECO:0007669"/>
    <property type="project" value="TreeGrafter"/>
</dbReference>
<evidence type="ECO:0000313" key="9">
    <source>
        <dbReference type="Proteomes" id="UP000232323"/>
    </source>
</evidence>
<keyword evidence="1 4" id="KW-0479">Metal-binding</keyword>
<comment type="caution">
    <text evidence="8">The sequence shown here is derived from an EMBL/GenBank/DDBJ whole genome shotgun (WGS) entry which is preliminary data.</text>
</comment>
<dbReference type="Gene3D" id="3.30.40.10">
    <property type="entry name" value="Zinc/RING finger domain, C3HC4 (zinc finger)"/>
    <property type="match status" value="1"/>
</dbReference>
<dbReference type="SMART" id="SM00356">
    <property type="entry name" value="ZnF_C3H1"/>
    <property type="match status" value="1"/>
</dbReference>
<dbReference type="PROSITE" id="PS50103">
    <property type="entry name" value="ZF_C3H1"/>
    <property type="match status" value="1"/>
</dbReference>
<evidence type="ECO:0000256" key="3">
    <source>
        <dbReference type="ARBA" id="ARBA00022833"/>
    </source>
</evidence>
<keyword evidence="9" id="KW-1185">Reference proteome</keyword>
<dbReference type="InterPro" id="IPR017907">
    <property type="entry name" value="Znf_RING_CS"/>
</dbReference>
<dbReference type="GO" id="GO:0008270">
    <property type="term" value="F:zinc ion binding"/>
    <property type="evidence" value="ECO:0007669"/>
    <property type="project" value="UniProtKB-KW"/>
</dbReference>
<reference evidence="8 9" key="1">
    <citation type="submission" date="2017-08" db="EMBL/GenBank/DDBJ databases">
        <title>Acidophilic green algal genome provides insights into adaptation to an acidic environment.</title>
        <authorList>
            <person name="Hirooka S."/>
            <person name="Hirose Y."/>
            <person name="Kanesaki Y."/>
            <person name="Higuchi S."/>
            <person name="Fujiwara T."/>
            <person name="Onuma R."/>
            <person name="Era A."/>
            <person name="Ohbayashi R."/>
            <person name="Uzuka A."/>
            <person name="Nozaki H."/>
            <person name="Yoshikawa H."/>
            <person name="Miyagishima S.Y."/>
        </authorList>
    </citation>
    <scope>NUCLEOTIDE SEQUENCE [LARGE SCALE GENOMIC DNA]</scope>
    <source>
        <strain evidence="8 9">NIES-2499</strain>
    </source>
</reference>
<keyword evidence="2 4" id="KW-0863">Zinc-finger</keyword>
<dbReference type="Pfam" id="PF00642">
    <property type="entry name" value="zf-CCCH"/>
    <property type="match status" value="1"/>
</dbReference>
<dbReference type="OrthoDB" id="25761at2759"/>
<gene>
    <name evidence="8" type="ORF">CEUSTIGMA_g11331.t1</name>
</gene>
<dbReference type="PROSITE" id="PS50089">
    <property type="entry name" value="ZF_RING_2"/>
    <property type="match status" value="1"/>
</dbReference>
<dbReference type="CDD" id="cd16539">
    <property type="entry name" value="RING-HC_RNF113A_B"/>
    <property type="match status" value="1"/>
</dbReference>
<feature type="region of interest" description="Disordered" evidence="5">
    <location>
        <begin position="23"/>
        <end position="71"/>
    </location>
</feature>
<dbReference type="SUPFAM" id="SSF90229">
    <property type="entry name" value="CCCH zinc finger"/>
    <property type="match status" value="1"/>
</dbReference>
<evidence type="ECO:0000256" key="4">
    <source>
        <dbReference type="PROSITE-ProRule" id="PRU00723"/>
    </source>
</evidence>
<dbReference type="SUPFAM" id="SSF57850">
    <property type="entry name" value="RING/U-box"/>
    <property type="match status" value="1"/>
</dbReference>
<feature type="region of interest" description="Disordered" evidence="5">
    <location>
        <begin position="217"/>
        <end position="244"/>
    </location>
</feature>
<dbReference type="InterPro" id="IPR036855">
    <property type="entry name" value="Znf_CCCH_sf"/>
</dbReference>
<protein>
    <submittedName>
        <fullName evidence="8">Uncharacterized protein</fullName>
    </submittedName>
</protein>
<dbReference type="InterPro" id="IPR001841">
    <property type="entry name" value="Znf_RING"/>
</dbReference>
<dbReference type="PROSITE" id="PS00518">
    <property type="entry name" value="ZF_RING_1"/>
    <property type="match status" value="1"/>
</dbReference>
<evidence type="ECO:0000256" key="5">
    <source>
        <dbReference type="SAM" id="MobiDB-lite"/>
    </source>
</evidence>
<dbReference type="AlphaFoldDB" id="A0A250XLG7"/>
<evidence type="ECO:0000313" key="8">
    <source>
        <dbReference type="EMBL" id="GAX83907.1"/>
    </source>
</evidence>
<name>A0A250XLG7_9CHLO</name>
<dbReference type="EMBL" id="BEGY01000110">
    <property type="protein sequence ID" value="GAX83907.1"/>
    <property type="molecule type" value="Genomic_DNA"/>
</dbReference>
<dbReference type="PANTHER" id="PTHR12930">
    <property type="entry name" value="ZINC FINGER PROTEIN 183"/>
    <property type="match status" value="1"/>
</dbReference>
<dbReference type="GO" id="GO:0005684">
    <property type="term" value="C:U2-type spliceosomal complex"/>
    <property type="evidence" value="ECO:0007669"/>
    <property type="project" value="TreeGrafter"/>
</dbReference>
<feature type="zinc finger region" description="C3H1-type" evidence="4">
    <location>
        <begin position="172"/>
        <end position="200"/>
    </location>
</feature>
<keyword evidence="3 4" id="KW-0862">Zinc</keyword>
<dbReference type="InterPro" id="IPR039971">
    <property type="entry name" value="CWC24-like"/>
</dbReference>